<dbReference type="Proteomes" id="UP000248795">
    <property type="component" value="Unassembled WGS sequence"/>
</dbReference>
<evidence type="ECO:0000256" key="5">
    <source>
        <dbReference type="RuleBase" id="RU363041"/>
    </source>
</evidence>
<comment type="subcellular location">
    <subcellularLocation>
        <location evidence="5">Cell membrane</location>
        <topology evidence="5">Multi-pass membrane protein</topology>
    </subcellularLocation>
    <subcellularLocation>
        <location evidence="1">Membrane</location>
        <topology evidence="1">Multi-pass membrane protein</topology>
    </subcellularLocation>
</comment>
<reference evidence="7" key="1">
    <citation type="submission" date="2018-06" db="EMBL/GenBank/DDBJ databases">
        <title>Aestuariibacter litoralis strain KCTC 52945T.</title>
        <authorList>
            <person name="Li X."/>
            <person name="Salam N."/>
            <person name="Li J.-L."/>
            <person name="Chen Y.-M."/>
            <person name="Yang Z.-W."/>
            <person name="Zhang L.-Y."/>
            <person name="Han M.-X."/>
            <person name="Xiao M."/>
            <person name="Li W.-J."/>
        </authorList>
    </citation>
    <scope>NUCLEOTIDE SEQUENCE [LARGE SCALE GENOMIC DNA]</scope>
    <source>
        <strain evidence="7">KCTC 52945</strain>
    </source>
</reference>
<dbReference type="Pfam" id="PF01925">
    <property type="entry name" value="TauE"/>
    <property type="match status" value="1"/>
</dbReference>
<gene>
    <name evidence="6" type="ORF">DK847_10705</name>
</gene>
<protein>
    <recommendedName>
        <fullName evidence="5">Probable membrane transporter protein</fullName>
    </recommendedName>
</protein>
<evidence type="ECO:0000256" key="2">
    <source>
        <dbReference type="ARBA" id="ARBA00022692"/>
    </source>
</evidence>
<proteinExistence type="inferred from homology"/>
<keyword evidence="3 5" id="KW-1133">Transmembrane helix</keyword>
<dbReference type="RefSeq" id="WP_111198488.1">
    <property type="nucleotide sequence ID" value="NZ_QKVK01000004.1"/>
</dbReference>
<keyword evidence="4 5" id="KW-0472">Membrane</keyword>
<feature type="transmembrane region" description="Helical" evidence="5">
    <location>
        <begin position="237"/>
        <end position="255"/>
    </location>
</feature>
<feature type="transmembrane region" description="Helical" evidence="5">
    <location>
        <begin position="178"/>
        <end position="200"/>
    </location>
</feature>
<dbReference type="GO" id="GO:0005886">
    <property type="term" value="C:plasma membrane"/>
    <property type="evidence" value="ECO:0007669"/>
    <property type="project" value="UniProtKB-SubCell"/>
</dbReference>
<name>A0A2W2ANF6_9HYPH</name>
<dbReference type="EMBL" id="QKVK01000004">
    <property type="protein sequence ID" value="PZF76921.1"/>
    <property type="molecule type" value="Genomic_DNA"/>
</dbReference>
<organism evidence="6 7">
    <name type="scientific">Aestuariivirga litoralis</name>
    <dbReference type="NCBI Taxonomy" id="2650924"/>
    <lineage>
        <taxon>Bacteria</taxon>
        <taxon>Pseudomonadati</taxon>
        <taxon>Pseudomonadota</taxon>
        <taxon>Alphaproteobacteria</taxon>
        <taxon>Hyphomicrobiales</taxon>
        <taxon>Aestuariivirgaceae</taxon>
        <taxon>Aestuariivirga</taxon>
    </lineage>
</organism>
<keyword evidence="2 5" id="KW-0812">Transmembrane</keyword>
<dbReference type="InterPro" id="IPR002781">
    <property type="entry name" value="TM_pro_TauE-like"/>
</dbReference>
<evidence type="ECO:0000256" key="3">
    <source>
        <dbReference type="ARBA" id="ARBA00022989"/>
    </source>
</evidence>
<feature type="transmembrane region" description="Helical" evidence="5">
    <location>
        <begin position="212"/>
        <end position="231"/>
    </location>
</feature>
<dbReference type="InterPro" id="IPR051598">
    <property type="entry name" value="TSUP/Inactive_protease-like"/>
</dbReference>
<evidence type="ECO:0000256" key="4">
    <source>
        <dbReference type="ARBA" id="ARBA00023136"/>
    </source>
</evidence>
<feature type="transmembrane region" description="Helical" evidence="5">
    <location>
        <begin position="135"/>
        <end position="158"/>
    </location>
</feature>
<keyword evidence="7" id="KW-1185">Reference proteome</keyword>
<dbReference type="AlphaFoldDB" id="A0A2W2ANF6"/>
<dbReference type="PANTHER" id="PTHR43701">
    <property type="entry name" value="MEMBRANE TRANSPORTER PROTEIN MJ0441-RELATED"/>
    <property type="match status" value="1"/>
</dbReference>
<comment type="similarity">
    <text evidence="5">Belongs to the 4-toluene sulfonate uptake permease (TSUP) (TC 2.A.102) family.</text>
</comment>
<sequence length="260" mass="26234">MDFWTYDFLIFAAVGFLAQLIDGALGMGYGVISSTVLLATGVPPAHTSASVHAAKLFTTAASGTSHILHGNVDKRILVILCITGAIGGVLGALVLVNAPAGVIRPYVFGYLGVMGLVIIWRGVMLPASKTVSGKLIAPLGSVGGFLDAIGGGGWGPVVTSSLIGAGAPPRYVVGTVNAAEFVVTCAVVTAFAATIALGMWADSKGIADHVTAIAGLILGGIPAAFLAGWLIKVAPRKPLMIAVGLLICGIAGWEISKVFA</sequence>
<feature type="transmembrane region" description="Helical" evidence="5">
    <location>
        <begin position="102"/>
        <end position="123"/>
    </location>
</feature>
<feature type="transmembrane region" description="Helical" evidence="5">
    <location>
        <begin position="76"/>
        <end position="96"/>
    </location>
</feature>
<dbReference type="PANTHER" id="PTHR43701:SF12">
    <property type="entry name" value="MEMBRANE TRANSPORTER PROTEIN YTNM-RELATED"/>
    <property type="match status" value="1"/>
</dbReference>
<accession>A0A2W2ANF6</accession>
<comment type="caution">
    <text evidence="6">The sequence shown here is derived from an EMBL/GenBank/DDBJ whole genome shotgun (WGS) entry which is preliminary data.</text>
</comment>
<evidence type="ECO:0000256" key="1">
    <source>
        <dbReference type="ARBA" id="ARBA00004141"/>
    </source>
</evidence>
<evidence type="ECO:0000313" key="6">
    <source>
        <dbReference type="EMBL" id="PZF76921.1"/>
    </source>
</evidence>
<feature type="transmembrane region" description="Helical" evidence="5">
    <location>
        <begin position="6"/>
        <end position="25"/>
    </location>
</feature>
<evidence type="ECO:0000313" key="7">
    <source>
        <dbReference type="Proteomes" id="UP000248795"/>
    </source>
</evidence>
<keyword evidence="5" id="KW-1003">Cell membrane</keyword>